<gene>
    <name evidence="1" type="ORF">A1O3_05404</name>
</gene>
<evidence type="ECO:0000313" key="2">
    <source>
        <dbReference type="Proteomes" id="UP000019478"/>
    </source>
</evidence>
<dbReference type="RefSeq" id="XP_007733718.1">
    <property type="nucleotide sequence ID" value="XM_007735528.1"/>
</dbReference>
<dbReference type="HOGENOM" id="CLU_2527230_0_0_1"/>
<name>W9XWW4_9EURO</name>
<dbReference type="eggNOG" id="ENOG502TERM">
    <property type="taxonomic scope" value="Eukaryota"/>
</dbReference>
<proteinExistence type="predicted"/>
<comment type="caution">
    <text evidence="1">The sequence shown here is derived from an EMBL/GenBank/DDBJ whole genome shotgun (WGS) entry which is preliminary data.</text>
</comment>
<dbReference type="Proteomes" id="UP000019478">
    <property type="component" value="Unassembled WGS sequence"/>
</dbReference>
<keyword evidence="2" id="KW-1185">Reference proteome</keyword>
<evidence type="ECO:0000313" key="1">
    <source>
        <dbReference type="EMBL" id="EXJ84733.1"/>
    </source>
</evidence>
<sequence>MPPTPGSPSRGLTWRTNRNAYHLAERSALDKVFATGEAVAEAKLALTRAREAVAVAEEAVIRAVIRHNAERVADPVVLSSRCRS</sequence>
<dbReference type="EMBL" id="AMGY01000004">
    <property type="protein sequence ID" value="EXJ84733.1"/>
    <property type="molecule type" value="Genomic_DNA"/>
</dbReference>
<reference evidence="1 2" key="1">
    <citation type="submission" date="2013-03" db="EMBL/GenBank/DDBJ databases">
        <title>The Genome Sequence of Capronia epimyces CBS 606.96.</title>
        <authorList>
            <consortium name="The Broad Institute Genomics Platform"/>
            <person name="Cuomo C."/>
            <person name="de Hoog S."/>
            <person name="Gorbushina A."/>
            <person name="Walker B."/>
            <person name="Young S.K."/>
            <person name="Zeng Q."/>
            <person name="Gargeya S."/>
            <person name="Fitzgerald M."/>
            <person name="Haas B."/>
            <person name="Abouelleil A."/>
            <person name="Allen A.W."/>
            <person name="Alvarado L."/>
            <person name="Arachchi H.M."/>
            <person name="Berlin A.M."/>
            <person name="Chapman S.B."/>
            <person name="Gainer-Dewar J."/>
            <person name="Goldberg J."/>
            <person name="Griggs A."/>
            <person name="Gujja S."/>
            <person name="Hansen M."/>
            <person name="Howarth C."/>
            <person name="Imamovic A."/>
            <person name="Ireland A."/>
            <person name="Larimer J."/>
            <person name="McCowan C."/>
            <person name="Murphy C."/>
            <person name="Pearson M."/>
            <person name="Poon T.W."/>
            <person name="Priest M."/>
            <person name="Roberts A."/>
            <person name="Saif S."/>
            <person name="Shea T."/>
            <person name="Sisk P."/>
            <person name="Sykes S."/>
            <person name="Wortman J."/>
            <person name="Nusbaum C."/>
            <person name="Birren B."/>
        </authorList>
    </citation>
    <scope>NUCLEOTIDE SEQUENCE [LARGE SCALE GENOMIC DNA]</scope>
    <source>
        <strain evidence="1 2">CBS 606.96</strain>
    </source>
</reference>
<organism evidence="1 2">
    <name type="scientific">Capronia epimyces CBS 606.96</name>
    <dbReference type="NCBI Taxonomy" id="1182542"/>
    <lineage>
        <taxon>Eukaryota</taxon>
        <taxon>Fungi</taxon>
        <taxon>Dikarya</taxon>
        <taxon>Ascomycota</taxon>
        <taxon>Pezizomycotina</taxon>
        <taxon>Eurotiomycetes</taxon>
        <taxon>Chaetothyriomycetidae</taxon>
        <taxon>Chaetothyriales</taxon>
        <taxon>Herpotrichiellaceae</taxon>
        <taxon>Capronia</taxon>
    </lineage>
</organism>
<protein>
    <submittedName>
        <fullName evidence="1">Uncharacterized protein</fullName>
    </submittedName>
</protein>
<accession>W9XWW4</accession>
<dbReference type="GeneID" id="19169518"/>
<dbReference type="AlphaFoldDB" id="W9XWW4"/>